<dbReference type="RefSeq" id="WP_184560716.1">
    <property type="nucleotide sequence ID" value="NZ_BAAARS010000004.1"/>
</dbReference>
<keyword evidence="2" id="KW-1185">Reference proteome</keyword>
<comment type="caution">
    <text evidence="1">The sequence shown here is derived from an EMBL/GenBank/DDBJ whole genome shotgun (WGS) entry which is preliminary data.</text>
</comment>
<dbReference type="EMBL" id="JACHGV010000004">
    <property type="protein sequence ID" value="MBB6077379.1"/>
    <property type="molecule type" value="Genomic_DNA"/>
</dbReference>
<dbReference type="AlphaFoldDB" id="A0A7W9TB27"/>
<gene>
    <name evidence="1" type="ORF">HNR57_003294</name>
</gene>
<protein>
    <submittedName>
        <fullName evidence="1">Uncharacterized protein</fullName>
    </submittedName>
</protein>
<organism evidence="1 2">
    <name type="scientific">Streptomyces paradoxus</name>
    <dbReference type="NCBI Taxonomy" id="66375"/>
    <lineage>
        <taxon>Bacteria</taxon>
        <taxon>Bacillati</taxon>
        <taxon>Actinomycetota</taxon>
        <taxon>Actinomycetes</taxon>
        <taxon>Kitasatosporales</taxon>
        <taxon>Streptomycetaceae</taxon>
        <taxon>Streptomyces</taxon>
    </lineage>
</organism>
<accession>A0A7W9TB27</accession>
<evidence type="ECO:0000313" key="1">
    <source>
        <dbReference type="EMBL" id="MBB6077379.1"/>
    </source>
</evidence>
<dbReference type="Proteomes" id="UP000591537">
    <property type="component" value="Unassembled WGS sequence"/>
</dbReference>
<sequence>MTELLRCLAAWAGFSCRLRRAHHHALRDPLLATGVSSPRIPPLPVHRSPYCADVVIDGTSTVAVRPYLVAHEQQQWRKQGETTSAWPGAVLYPAAGIEAA</sequence>
<proteinExistence type="predicted"/>
<name>A0A7W9TB27_9ACTN</name>
<evidence type="ECO:0000313" key="2">
    <source>
        <dbReference type="Proteomes" id="UP000591537"/>
    </source>
</evidence>
<reference evidence="1 2" key="1">
    <citation type="submission" date="2020-08" db="EMBL/GenBank/DDBJ databases">
        <title>Genomic Encyclopedia of Type Strains, Phase IV (KMG-IV): sequencing the most valuable type-strain genomes for metagenomic binning, comparative biology and taxonomic classification.</title>
        <authorList>
            <person name="Goeker M."/>
        </authorList>
    </citation>
    <scope>NUCLEOTIDE SEQUENCE [LARGE SCALE GENOMIC DNA]</scope>
    <source>
        <strain evidence="1 2">DSM 43350</strain>
    </source>
</reference>